<keyword evidence="1" id="KW-0812">Transmembrane</keyword>
<organism evidence="2 3">
    <name type="scientific">Reticulomyxa filosa</name>
    <dbReference type="NCBI Taxonomy" id="46433"/>
    <lineage>
        <taxon>Eukaryota</taxon>
        <taxon>Sar</taxon>
        <taxon>Rhizaria</taxon>
        <taxon>Retaria</taxon>
        <taxon>Foraminifera</taxon>
        <taxon>Monothalamids</taxon>
        <taxon>Reticulomyxidae</taxon>
        <taxon>Reticulomyxa</taxon>
    </lineage>
</organism>
<comment type="caution">
    <text evidence="2">The sequence shown here is derived from an EMBL/GenBank/DDBJ whole genome shotgun (WGS) entry which is preliminary data.</text>
</comment>
<protein>
    <submittedName>
        <fullName evidence="2">Uncharacterized protein</fullName>
    </submittedName>
</protein>
<keyword evidence="1" id="KW-1133">Transmembrane helix</keyword>
<gene>
    <name evidence="2" type="ORF">RFI_30107</name>
</gene>
<reference evidence="2 3" key="1">
    <citation type="journal article" date="2013" name="Curr. Biol.">
        <title>The Genome of the Foraminiferan Reticulomyxa filosa.</title>
        <authorList>
            <person name="Glockner G."/>
            <person name="Hulsmann N."/>
            <person name="Schleicher M."/>
            <person name="Noegel A.A."/>
            <person name="Eichinger L."/>
            <person name="Gallinger C."/>
            <person name="Pawlowski J."/>
            <person name="Sierra R."/>
            <person name="Euteneuer U."/>
            <person name="Pillet L."/>
            <person name="Moustafa A."/>
            <person name="Platzer M."/>
            <person name="Groth M."/>
            <person name="Szafranski K."/>
            <person name="Schliwa M."/>
        </authorList>
    </citation>
    <scope>NUCLEOTIDE SEQUENCE [LARGE SCALE GENOMIC DNA]</scope>
</reference>
<name>X6M072_RETFI</name>
<evidence type="ECO:0000256" key="1">
    <source>
        <dbReference type="SAM" id="Phobius"/>
    </source>
</evidence>
<dbReference type="Proteomes" id="UP000023152">
    <property type="component" value="Unassembled WGS sequence"/>
</dbReference>
<evidence type="ECO:0000313" key="3">
    <source>
        <dbReference type="Proteomes" id="UP000023152"/>
    </source>
</evidence>
<sequence>MCDLFYYYYYFFFFYRDKSLPLDNDYVKEMYSLDQSNKYLRQSSAILYSIILFLLTILLPLLLHLIFKDDPNRGGYSPHHYYSNMHPSSFFGPTTFLGTVHFDADNVAVDSNHMDSTYQNKILLLFYLVDADRLIEEKMEFLAHLEGQLADEFRTVQRYTTPHLHLAIYYQIVTQPLSYFHLAHFQGRDVPAICSDQGFSSVVFIQQNMDTTGDSPHVLSSHQIESILEKCHYTVVEESENNTTKLLPKLVQGIQQLISKQFT</sequence>
<dbReference type="EMBL" id="ASPP01026292">
    <property type="protein sequence ID" value="ETO07284.1"/>
    <property type="molecule type" value="Genomic_DNA"/>
</dbReference>
<proteinExistence type="predicted"/>
<feature type="transmembrane region" description="Helical" evidence="1">
    <location>
        <begin position="45"/>
        <end position="67"/>
    </location>
</feature>
<evidence type="ECO:0000313" key="2">
    <source>
        <dbReference type="EMBL" id="ETO07284.1"/>
    </source>
</evidence>
<keyword evidence="1" id="KW-0472">Membrane</keyword>
<accession>X6M072</accession>
<dbReference type="AlphaFoldDB" id="X6M072"/>
<keyword evidence="3" id="KW-1185">Reference proteome</keyword>